<reference evidence="2 3" key="1">
    <citation type="journal article" date="2022" name="IScience">
        <title>An ultrasensitive nanofiber-based assay for enzymatic hydrolysis and deep-sea microbial degradation of cellulose.</title>
        <authorList>
            <person name="Tsudome M."/>
            <person name="Tachioka M."/>
            <person name="Miyazaki M."/>
            <person name="Uchimura K."/>
            <person name="Tsuda M."/>
            <person name="Takaki Y."/>
            <person name="Deguchi S."/>
        </authorList>
    </citation>
    <scope>NUCLEOTIDE SEQUENCE [LARGE SCALE GENOMIC DNA]</scope>
    <source>
        <strain evidence="2 3">GE09</strain>
    </source>
</reference>
<dbReference type="KEGG" id="marq:MARGE09_P3664"/>
<dbReference type="InterPro" id="IPR027392">
    <property type="entry name" value="TF_Znf"/>
</dbReference>
<dbReference type="EMBL" id="AP023086">
    <property type="protein sequence ID" value="BCD99462.1"/>
    <property type="molecule type" value="Genomic_DNA"/>
</dbReference>
<gene>
    <name evidence="2" type="ORF">MARGE09_P3664</name>
</gene>
<protein>
    <recommendedName>
        <fullName evidence="1">Transcription factor zinc-finger domain-containing protein</fullName>
    </recommendedName>
</protein>
<name>A0AAN1WL16_9GAMM</name>
<evidence type="ECO:0000259" key="1">
    <source>
        <dbReference type="Pfam" id="PF13453"/>
    </source>
</evidence>
<evidence type="ECO:0000313" key="2">
    <source>
        <dbReference type="EMBL" id="BCD99462.1"/>
    </source>
</evidence>
<keyword evidence="3" id="KW-1185">Reference proteome</keyword>
<sequence length="179" mass="20295">MNCTSCNQGTLQPAYLDALFPCQTCNHCGGNLVFLSDYLRWVNSEPSAPVVSDIEVAATETEKAMLCPQTKTLMLKYRISHKLEHKLDLSPAINAIWLDKGEWELLKQEGLAFELNAIFTDSWQKKIRQAKTQETLEGLYDKTFGEHYPAIKAFKAQLDTFDNKAEVIAYLLADDPYKI</sequence>
<evidence type="ECO:0000313" key="3">
    <source>
        <dbReference type="Proteomes" id="UP001320119"/>
    </source>
</evidence>
<dbReference type="RefSeq" id="WP_236984728.1">
    <property type="nucleotide sequence ID" value="NZ_AP023086.1"/>
</dbReference>
<feature type="domain" description="Transcription factor zinc-finger" evidence="1">
    <location>
        <begin position="2"/>
        <end position="43"/>
    </location>
</feature>
<dbReference type="Proteomes" id="UP001320119">
    <property type="component" value="Chromosome"/>
</dbReference>
<dbReference type="AlphaFoldDB" id="A0AAN1WL16"/>
<dbReference type="Pfam" id="PF13453">
    <property type="entry name" value="Zn_ribbon_TFIIB"/>
    <property type="match status" value="1"/>
</dbReference>
<organism evidence="2 3">
    <name type="scientific">Marinagarivorans cellulosilyticus</name>
    <dbReference type="NCBI Taxonomy" id="2721545"/>
    <lineage>
        <taxon>Bacteria</taxon>
        <taxon>Pseudomonadati</taxon>
        <taxon>Pseudomonadota</taxon>
        <taxon>Gammaproteobacteria</taxon>
        <taxon>Cellvibrionales</taxon>
        <taxon>Cellvibrionaceae</taxon>
        <taxon>Marinagarivorans</taxon>
    </lineage>
</organism>
<proteinExistence type="predicted"/>
<accession>A0AAN1WL16</accession>